<dbReference type="EMBL" id="PVMZ01000032">
    <property type="protein sequence ID" value="PRX10999.1"/>
    <property type="molecule type" value="Genomic_DNA"/>
</dbReference>
<keyword evidence="2" id="KW-0560">Oxidoreductase</keyword>
<dbReference type="PROSITE" id="PS51725">
    <property type="entry name" value="ABM"/>
    <property type="match status" value="1"/>
</dbReference>
<proteinExistence type="predicted"/>
<protein>
    <submittedName>
        <fullName evidence="2">Quinol monooxygenase YgiN</fullName>
    </submittedName>
</protein>
<sequence>MRYGYFGSMKAKPGQRDQVVKLLLRSAEGLSTAGCHHYVIGVSDDDEQTIWVNEVWDTREAHDASLRLPETRAAIAEAMPLLTGEFTSREITVLGGLGLPPE</sequence>
<evidence type="ECO:0000313" key="2">
    <source>
        <dbReference type="EMBL" id="PRX10999.1"/>
    </source>
</evidence>
<dbReference type="Proteomes" id="UP000239415">
    <property type="component" value="Unassembled WGS sequence"/>
</dbReference>
<name>A0A2T0JTL5_9ACTN</name>
<dbReference type="GO" id="GO:0004497">
    <property type="term" value="F:monooxygenase activity"/>
    <property type="evidence" value="ECO:0007669"/>
    <property type="project" value="UniProtKB-KW"/>
</dbReference>
<keyword evidence="3" id="KW-1185">Reference proteome</keyword>
<reference evidence="2 3" key="1">
    <citation type="submission" date="2018-03" db="EMBL/GenBank/DDBJ databases">
        <title>Genomic Encyclopedia of Archaeal and Bacterial Type Strains, Phase II (KMG-II): from individual species to whole genera.</title>
        <authorList>
            <person name="Goeker M."/>
        </authorList>
    </citation>
    <scope>NUCLEOTIDE SEQUENCE [LARGE SCALE GENOMIC DNA]</scope>
    <source>
        <strain evidence="2 3">DSM 43146</strain>
    </source>
</reference>
<dbReference type="AlphaFoldDB" id="A0A2T0JTL5"/>
<dbReference type="OrthoDB" id="165368at2"/>
<dbReference type="Pfam" id="PF03992">
    <property type="entry name" value="ABM"/>
    <property type="match status" value="1"/>
</dbReference>
<organism evidence="2 3">
    <name type="scientific">Actinoplanes italicus</name>
    <dbReference type="NCBI Taxonomy" id="113567"/>
    <lineage>
        <taxon>Bacteria</taxon>
        <taxon>Bacillati</taxon>
        <taxon>Actinomycetota</taxon>
        <taxon>Actinomycetes</taxon>
        <taxon>Micromonosporales</taxon>
        <taxon>Micromonosporaceae</taxon>
        <taxon>Actinoplanes</taxon>
    </lineage>
</organism>
<gene>
    <name evidence="2" type="ORF">CLV67_13257</name>
</gene>
<dbReference type="InterPro" id="IPR007138">
    <property type="entry name" value="ABM_dom"/>
</dbReference>
<dbReference type="RefSeq" id="WP_106330282.1">
    <property type="nucleotide sequence ID" value="NZ_BOMO01000164.1"/>
</dbReference>
<evidence type="ECO:0000313" key="3">
    <source>
        <dbReference type="Proteomes" id="UP000239415"/>
    </source>
</evidence>
<keyword evidence="2" id="KW-0503">Monooxygenase</keyword>
<dbReference type="Gene3D" id="3.30.70.100">
    <property type="match status" value="1"/>
</dbReference>
<dbReference type="InterPro" id="IPR011008">
    <property type="entry name" value="Dimeric_a/b-barrel"/>
</dbReference>
<dbReference type="SUPFAM" id="SSF54909">
    <property type="entry name" value="Dimeric alpha+beta barrel"/>
    <property type="match status" value="1"/>
</dbReference>
<comment type="caution">
    <text evidence="2">The sequence shown here is derived from an EMBL/GenBank/DDBJ whole genome shotgun (WGS) entry which is preliminary data.</text>
</comment>
<accession>A0A2T0JTL5</accession>
<feature type="domain" description="ABM" evidence="1">
    <location>
        <begin position="3"/>
        <end position="91"/>
    </location>
</feature>
<evidence type="ECO:0000259" key="1">
    <source>
        <dbReference type="PROSITE" id="PS51725"/>
    </source>
</evidence>